<feature type="compositionally biased region" description="Acidic residues" evidence="2">
    <location>
        <begin position="136"/>
        <end position="171"/>
    </location>
</feature>
<dbReference type="AlphaFoldDB" id="A0A8J5UV07"/>
<proteinExistence type="predicted"/>
<feature type="region of interest" description="Disordered" evidence="2">
    <location>
        <begin position="657"/>
        <end position="695"/>
    </location>
</feature>
<organism evidence="3 4">
    <name type="scientific">Cotesia typhae</name>
    <dbReference type="NCBI Taxonomy" id="2053667"/>
    <lineage>
        <taxon>Eukaryota</taxon>
        <taxon>Metazoa</taxon>
        <taxon>Ecdysozoa</taxon>
        <taxon>Arthropoda</taxon>
        <taxon>Hexapoda</taxon>
        <taxon>Insecta</taxon>
        <taxon>Pterygota</taxon>
        <taxon>Neoptera</taxon>
        <taxon>Endopterygota</taxon>
        <taxon>Hymenoptera</taxon>
        <taxon>Apocrita</taxon>
        <taxon>Ichneumonoidea</taxon>
        <taxon>Braconidae</taxon>
        <taxon>Microgastrinae</taxon>
        <taxon>Cotesia</taxon>
    </lineage>
</organism>
<evidence type="ECO:0000313" key="4">
    <source>
        <dbReference type="Proteomes" id="UP000729913"/>
    </source>
</evidence>
<feature type="region of interest" description="Disordered" evidence="2">
    <location>
        <begin position="210"/>
        <end position="230"/>
    </location>
</feature>
<evidence type="ECO:0000313" key="3">
    <source>
        <dbReference type="EMBL" id="KAG8038280.1"/>
    </source>
</evidence>
<feature type="region of interest" description="Disordered" evidence="2">
    <location>
        <begin position="907"/>
        <end position="946"/>
    </location>
</feature>
<dbReference type="EMBL" id="JAAOIC020000044">
    <property type="protein sequence ID" value="KAG8038280.1"/>
    <property type="molecule type" value="Genomic_DNA"/>
</dbReference>
<evidence type="ECO:0000256" key="2">
    <source>
        <dbReference type="SAM" id="MobiDB-lite"/>
    </source>
</evidence>
<feature type="compositionally biased region" description="Basic and acidic residues" evidence="2">
    <location>
        <begin position="100"/>
        <end position="135"/>
    </location>
</feature>
<dbReference type="Proteomes" id="UP000729913">
    <property type="component" value="Unassembled WGS sequence"/>
</dbReference>
<gene>
    <name evidence="3" type="ORF">G9C98_006607</name>
</gene>
<feature type="region of interest" description="Disordered" evidence="2">
    <location>
        <begin position="780"/>
        <end position="807"/>
    </location>
</feature>
<feature type="coiled-coil region" evidence="1">
    <location>
        <begin position="1134"/>
        <end position="1161"/>
    </location>
</feature>
<evidence type="ECO:0000256" key="1">
    <source>
        <dbReference type="SAM" id="Coils"/>
    </source>
</evidence>
<feature type="compositionally biased region" description="Low complexity" evidence="2">
    <location>
        <begin position="780"/>
        <end position="794"/>
    </location>
</feature>
<feature type="compositionally biased region" description="Basic and acidic residues" evidence="2">
    <location>
        <begin position="795"/>
        <end position="807"/>
    </location>
</feature>
<name>A0A8J5UV07_9HYME</name>
<dbReference type="OrthoDB" id="7682554at2759"/>
<feature type="compositionally biased region" description="Polar residues" evidence="2">
    <location>
        <begin position="56"/>
        <end position="83"/>
    </location>
</feature>
<sequence length="1170" mass="132757">MADTELQLVDNNALNNTCDKVESTSAAEEQDVQDAKPEVCDNITEPSLLEDVTMPSYLSMTTSTISSAQSEEPKVSQDNNGSNGDDKSVYEVSSDDENDREYYRNNREDEIKDIRINDAKKMRYYQEERRRYRSDSEEDDDDEDDEDDDDEDEEDEEDDDDDDEEEEDDELEKYKRYDRSEDEYEADKFERSSDDYVLRPSVVLDKDCKKRSASMEELSPRKRAEKNHKRQALPTHFEEVSGHLEVSLISNPRKNTPGRNYNHITSKVKQYIQDGQERRRLSAQYTLRLNPQCKRLKEYAALTLKNLAAEDPLSIVEVNLDNHITANGNNTEADSKNNKQDNEKAKIEIKVDDDENTTKSVEKVIDKVNGVIEHSNDNEKVYQKDEEEIDQPENLTENNPLEILSVQTLTSEEFAKNNYREVNEGEIDNLIENNIEKETEEITVEPLNILQINSQSIEGQEMGEEMSEESPNKQEYENTVRELMYQLEKKNSVCAQIGQDYQNAVKENLVMKTEVENLRKALEYQQEIQRQQLQQLQRQQKMVLEQQKKIESQEQRVREQQEQIQTQQQQILTQQQLLKEQQMLLEQEKAKNVKEVESVAIQTDDQPQTMLRSSTKTNLIPPSNDVSTSSTGLTISAIEQWTDSECSPTVSIKPPNVDHLLNSVNSDSGANSEANAATEKKSSTATTTPRSTSRAVLTTTRIIETLARITPGKLNGSDSQGQSKDPINPLIMKANNCRKRKASESFGTAESGPQPFKIPTIIFNDEKKFNLNSDTDAAAVKSSGASQSAASQSGLDEKTGQHLNDGEDKDDVKCIIWHEDEVTKQRSCLIQATVPPDESAKMKGKLRQCGPYLLGNVEVRISEANGTLNIWGKELTPTSSAEEDEECEELTSCEHIWPKSSEKNGVVFSSDSKKVKSSSTMRTGISKLRSMLTRTPSPVNDHEENLCCSNNQRTKFRKRSHGSGSNNQSSHSLDKSFCCLHKGDISLGDCGFGKDDMMEDNIHSLYDMTKTIIGRESSRPASPQGRIDSRTFFKNNSRSEEPCRHSSRRCSYNETNDTYLRDYKFRTIKELLKSCGNPHTTSFESSSIPETVTTAPSNPSMLFNSVFPSTSCSKQTNSSYKKCCSSCEKRIGIASKMESEMEKIRNEIAKLYSKSDELRELLNILRSVEN</sequence>
<accession>A0A8J5UV07</accession>
<feature type="compositionally biased region" description="Polar residues" evidence="2">
    <location>
        <begin position="662"/>
        <end position="673"/>
    </location>
</feature>
<keyword evidence="4" id="KW-1185">Reference proteome</keyword>
<feature type="compositionally biased region" description="Low complexity" evidence="2">
    <location>
        <begin position="683"/>
        <end position="695"/>
    </location>
</feature>
<reference evidence="3" key="2">
    <citation type="submission" date="2021-04" db="EMBL/GenBank/DDBJ databases">
        <title>Genome-wide patterns of bracovirus chromosomal integration into multiple host tissues during parasitism.</title>
        <authorList>
            <person name="Chebbi M.A.C."/>
        </authorList>
    </citation>
    <scope>NUCLEOTIDE SEQUENCE</scope>
    <source>
        <tissue evidence="3">Whole body</tissue>
    </source>
</reference>
<feature type="region of interest" description="Disordered" evidence="2">
    <location>
        <begin position="606"/>
        <end position="630"/>
    </location>
</feature>
<comment type="caution">
    <text evidence="3">The sequence shown here is derived from an EMBL/GenBank/DDBJ whole genome shotgun (WGS) entry which is preliminary data.</text>
</comment>
<feature type="compositionally biased region" description="Basic and acidic residues" evidence="2">
    <location>
        <begin position="210"/>
        <end position="222"/>
    </location>
</feature>
<feature type="region of interest" description="Disordered" evidence="2">
    <location>
        <begin position="1"/>
        <end position="194"/>
    </location>
</feature>
<protein>
    <submittedName>
        <fullName evidence="3">Uncharacterized protein</fullName>
    </submittedName>
</protein>
<feature type="compositionally biased region" description="Polar residues" evidence="2">
    <location>
        <begin position="9"/>
        <end position="27"/>
    </location>
</feature>
<keyword evidence="1" id="KW-0175">Coiled coil</keyword>
<reference evidence="3" key="1">
    <citation type="submission" date="2020-03" db="EMBL/GenBank/DDBJ databases">
        <authorList>
            <person name="Chebbi M.A."/>
            <person name="Drezen J.M."/>
        </authorList>
    </citation>
    <scope>NUCLEOTIDE SEQUENCE</scope>
    <source>
        <tissue evidence="3">Whole body</tissue>
    </source>
</reference>
<feature type="coiled-coil region" evidence="1">
    <location>
        <begin position="519"/>
        <end position="577"/>
    </location>
</feature>